<keyword evidence="3" id="KW-1185">Reference proteome</keyword>
<proteinExistence type="predicted"/>
<dbReference type="Proteomes" id="UP000541352">
    <property type="component" value="Unassembled WGS sequence"/>
</dbReference>
<comment type="caution">
    <text evidence="2">The sequence shown here is derived from an EMBL/GenBank/DDBJ whole genome shotgun (WGS) entry which is preliminary data.</text>
</comment>
<reference evidence="2 3" key="1">
    <citation type="submission" date="2020-08" db="EMBL/GenBank/DDBJ databases">
        <title>Genomic Encyclopedia of Type Strains, Phase IV (KMG-IV): sequencing the most valuable type-strain genomes for metagenomic binning, comparative biology and taxonomic classification.</title>
        <authorList>
            <person name="Goeker M."/>
        </authorList>
    </citation>
    <scope>NUCLEOTIDE SEQUENCE [LARGE SCALE GENOMIC DNA]</scope>
    <source>
        <strain evidence="2 3">DSM 17976</strain>
    </source>
</reference>
<dbReference type="AlphaFoldDB" id="A0A7W5ZTQ9"/>
<evidence type="ECO:0000313" key="3">
    <source>
        <dbReference type="Proteomes" id="UP000541352"/>
    </source>
</evidence>
<feature type="compositionally biased region" description="Basic residues" evidence="1">
    <location>
        <begin position="244"/>
        <end position="256"/>
    </location>
</feature>
<evidence type="ECO:0000256" key="1">
    <source>
        <dbReference type="SAM" id="MobiDB-lite"/>
    </source>
</evidence>
<organism evidence="2 3">
    <name type="scientific">Runella defluvii</name>
    <dbReference type="NCBI Taxonomy" id="370973"/>
    <lineage>
        <taxon>Bacteria</taxon>
        <taxon>Pseudomonadati</taxon>
        <taxon>Bacteroidota</taxon>
        <taxon>Cytophagia</taxon>
        <taxon>Cytophagales</taxon>
        <taxon>Spirosomataceae</taxon>
        <taxon>Runella</taxon>
    </lineage>
</organism>
<sequence length="256" mass="28355">MAQLPVSSKPARSRTLILSLVAATIIWLFNELNKDGYTLRVPYPVKISYNDSLYIPIHPLPQSANAIIKGSGWTLLRKSIAFTVPPVTYVIENPLATNSINTSALAAAMNEQVKDVDITHVELDKNRIDFEERVVKTSILKVDSLGLNLFPKFVVSSLINLRPNKVTFEGPASLVNDIADTLIVKVPAQKIRGNYDEELPIRYPQSPLLKTSAERVFVSFEVAEFLGTPPPAPQPKEQEPVKKATTKKANKGKKKK</sequence>
<evidence type="ECO:0008006" key="4">
    <source>
        <dbReference type="Google" id="ProtNLM"/>
    </source>
</evidence>
<feature type="region of interest" description="Disordered" evidence="1">
    <location>
        <begin position="226"/>
        <end position="256"/>
    </location>
</feature>
<protein>
    <recommendedName>
        <fullName evidence="4">YbbR-like domain-containing protein</fullName>
    </recommendedName>
</protein>
<dbReference type="EMBL" id="JACIBY010000017">
    <property type="protein sequence ID" value="MBB3841407.1"/>
    <property type="molecule type" value="Genomic_DNA"/>
</dbReference>
<evidence type="ECO:0000313" key="2">
    <source>
        <dbReference type="EMBL" id="MBB3841407.1"/>
    </source>
</evidence>
<accession>A0A7W5ZTQ9</accession>
<name>A0A7W5ZTQ9_9BACT</name>
<dbReference type="RefSeq" id="WP_183979059.1">
    <property type="nucleotide sequence ID" value="NZ_JACIBY010000017.1"/>
</dbReference>
<gene>
    <name evidence="2" type="ORF">FHS57_005435</name>
</gene>